<keyword evidence="7" id="KW-0963">Cytoplasm</keyword>
<dbReference type="GO" id="GO:0005856">
    <property type="term" value="C:cytoskeleton"/>
    <property type="evidence" value="ECO:0007669"/>
    <property type="project" value="UniProtKB-SubCell"/>
</dbReference>
<dbReference type="SMART" id="SM00054">
    <property type="entry name" value="EFh"/>
    <property type="match status" value="1"/>
</dbReference>
<feature type="domain" description="EF-hand" evidence="27">
    <location>
        <begin position="55"/>
        <end position="90"/>
    </location>
</feature>
<dbReference type="InterPro" id="IPR001751">
    <property type="entry name" value="S100/CaBP7/8-like_CS"/>
</dbReference>
<dbReference type="GO" id="GO:0061844">
    <property type="term" value="P:antimicrobial humoral immune response mediated by antimicrobial peptide"/>
    <property type="evidence" value="ECO:0007669"/>
    <property type="project" value="TreeGrafter"/>
</dbReference>
<dbReference type="InterPro" id="IPR013787">
    <property type="entry name" value="S100_Ca-bd_sub"/>
</dbReference>
<comment type="subunit">
    <text evidence="24">Homodimer. Preferentially exists as a heterodimer or heterotetramer with S100A8 known as calprotectin (S100A8/A9). S100A9 interacts with ATP2A2. S100A9 interacts with AGER, and with the heterodimeric complex formed by TLR4 and LY96 in the presence of calcium and/or zinc ions. S100A9 binds quinoline-3-carboxamides in the presence of calcium and/or zinc ions. S100A9 interacts with amyloid-beta protein 40. Calprotectin (S100A8/9) interacts with CEACAM3 and tubulin filaments in a calcium-dependent manner. Heterotetrameric calprotectin (S100A8/A9) interacts with ANXA6 and associates with tubulin filaments in activated monocytes. Calprotectin (S100A8/9) interacts with NCF2/P67PHOX, RAC1, RAC2, CYBA and CYBB. Calprotectin (S100A8/9) interacts with NOS2 to form the iNOS-S100A8/A9 transnitrosylase complex; induced by LDL(ox). Calprotectin (S100A8/9) interacts with CD69.</text>
</comment>
<evidence type="ECO:0000313" key="28">
    <source>
        <dbReference type="EMBL" id="KAK7800878.1"/>
    </source>
</evidence>
<keyword evidence="5" id="KW-1003">Cell membrane</keyword>
<dbReference type="SMART" id="SM01394">
    <property type="entry name" value="S_100"/>
    <property type="match status" value="1"/>
</dbReference>
<evidence type="ECO:0000256" key="15">
    <source>
        <dbReference type="ARBA" id="ARBA00022737"/>
    </source>
</evidence>
<dbReference type="GO" id="GO:0005886">
    <property type="term" value="C:plasma membrane"/>
    <property type="evidence" value="ECO:0007669"/>
    <property type="project" value="UniProtKB-SubCell"/>
</dbReference>
<comment type="caution">
    <text evidence="28">The sequence shown here is derived from an EMBL/GenBank/DDBJ whole genome shotgun (WGS) entry which is preliminary data.</text>
</comment>
<dbReference type="GO" id="GO:0002544">
    <property type="term" value="P:chronic inflammatory response"/>
    <property type="evidence" value="ECO:0007669"/>
    <property type="project" value="TreeGrafter"/>
</dbReference>
<proteinExistence type="inferred from homology"/>
<evidence type="ECO:0000256" key="19">
    <source>
        <dbReference type="ARBA" id="ARBA00022862"/>
    </source>
</evidence>
<organism evidence="28 29">
    <name type="scientific">Myodes glareolus</name>
    <name type="common">Bank vole</name>
    <name type="synonym">Clethrionomys glareolus</name>
    <dbReference type="NCBI Taxonomy" id="447135"/>
    <lineage>
        <taxon>Eukaryota</taxon>
        <taxon>Metazoa</taxon>
        <taxon>Chordata</taxon>
        <taxon>Craniata</taxon>
        <taxon>Vertebrata</taxon>
        <taxon>Euteleostomi</taxon>
        <taxon>Mammalia</taxon>
        <taxon>Eutheria</taxon>
        <taxon>Euarchontoglires</taxon>
        <taxon>Glires</taxon>
        <taxon>Rodentia</taxon>
        <taxon>Myomorpha</taxon>
        <taxon>Muroidea</taxon>
        <taxon>Cricetidae</taxon>
        <taxon>Arvicolinae</taxon>
        <taxon>Myodes</taxon>
    </lineage>
</organism>
<evidence type="ECO:0000256" key="16">
    <source>
        <dbReference type="ARBA" id="ARBA00022833"/>
    </source>
</evidence>
<keyword evidence="23" id="KW-0206">Cytoskeleton</keyword>
<evidence type="ECO:0000256" key="4">
    <source>
        <dbReference type="ARBA" id="ARBA00007323"/>
    </source>
</evidence>
<evidence type="ECO:0000256" key="10">
    <source>
        <dbReference type="ARBA" id="ARBA00022529"/>
    </source>
</evidence>
<evidence type="ECO:0000256" key="12">
    <source>
        <dbReference type="ARBA" id="ARBA00022588"/>
    </source>
</evidence>
<keyword evidence="15" id="KW-0677">Repeat</keyword>
<dbReference type="CDD" id="cd05030">
    <property type="entry name" value="calgranulins"/>
    <property type="match status" value="1"/>
</dbReference>
<evidence type="ECO:0000256" key="26">
    <source>
        <dbReference type="SAM" id="MobiDB-lite"/>
    </source>
</evidence>
<evidence type="ECO:0000256" key="20">
    <source>
        <dbReference type="ARBA" id="ARBA00023006"/>
    </source>
</evidence>
<keyword evidence="10" id="KW-0929">Antimicrobial</keyword>
<dbReference type="GO" id="GO:0045087">
    <property type="term" value="P:innate immune response"/>
    <property type="evidence" value="ECO:0007669"/>
    <property type="project" value="UniProtKB-KW"/>
</dbReference>
<evidence type="ECO:0000256" key="3">
    <source>
        <dbReference type="ARBA" id="ARBA00004613"/>
    </source>
</evidence>
<dbReference type="InterPro" id="IPR002048">
    <property type="entry name" value="EF_hand_dom"/>
</dbReference>
<dbReference type="GO" id="GO:0006914">
    <property type="term" value="P:autophagy"/>
    <property type="evidence" value="ECO:0007669"/>
    <property type="project" value="UniProtKB-KW"/>
</dbReference>
<dbReference type="GO" id="GO:0048306">
    <property type="term" value="F:calcium-dependent protein binding"/>
    <property type="evidence" value="ECO:0007669"/>
    <property type="project" value="TreeGrafter"/>
</dbReference>
<dbReference type="PANTHER" id="PTHR11639:SF79">
    <property type="entry name" value="PROTEIN S100-A9"/>
    <property type="match status" value="1"/>
</dbReference>
<dbReference type="GO" id="GO:0045113">
    <property type="term" value="P:regulation of integrin biosynthetic process"/>
    <property type="evidence" value="ECO:0007669"/>
    <property type="project" value="TreeGrafter"/>
</dbReference>
<keyword evidence="11" id="KW-0597">Phosphoprotein</keyword>
<keyword evidence="29" id="KW-1185">Reference proteome</keyword>
<keyword evidence="9" id="KW-0964">Secreted</keyword>
<evidence type="ECO:0000256" key="24">
    <source>
        <dbReference type="ARBA" id="ARBA00046583"/>
    </source>
</evidence>
<name>A0AAW0HEA7_MYOGA</name>
<evidence type="ECO:0000256" key="2">
    <source>
        <dbReference type="ARBA" id="ARBA00004245"/>
    </source>
</evidence>
<dbReference type="Proteomes" id="UP001488838">
    <property type="component" value="Unassembled WGS sequence"/>
</dbReference>
<evidence type="ECO:0000256" key="6">
    <source>
        <dbReference type="ARBA" id="ARBA00022481"/>
    </source>
</evidence>
<evidence type="ECO:0000256" key="21">
    <source>
        <dbReference type="ARBA" id="ARBA00023136"/>
    </source>
</evidence>
<evidence type="ECO:0000256" key="13">
    <source>
        <dbReference type="ARBA" id="ARBA00022703"/>
    </source>
</evidence>
<comment type="similarity">
    <text evidence="4 25">Belongs to the S-100 family.</text>
</comment>
<evidence type="ECO:0000259" key="27">
    <source>
        <dbReference type="PROSITE" id="PS50222"/>
    </source>
</evidence>
<keyword evidence="19" id="KW-0049">Antioxidant</keyword>
<dbReference type="Pfam" id="PF01023">
    <property type="entry name" value="S_100"/>
    <property type="match status" value="1"/>
</dbReference>
<reference evidence="28 29" key="1">
    <citation type="journal article" date="2023" name="bioRxiv">
        <title>Conserved and derived expression patterns and positive selection on dental genes reveal complex evolutionary context of ever-growing rodent molars.</title>
        <authorList>
            <person name="Calamari Z.T."/>
            <person name="Song A."/>
            <person name="Cohen E."/>
            <person name="Akter M."/>
            <person name="Roy R.D."/>
            <person name="Hallikas O."/>
            <person name="Christensen M.M."/>
            <person name="Li P."/>
            <person name="Marangoni P."/>
            <person name="Jernvall J."/>
            <person name="Klein O.D."/>
        </authorList>
    </citation>
    <scope>NUCLEOTIDE SEQUENCE [LARGE SCALE GENOMIC DNA]</scope>
    <source>
        <strain evidence="28">V071</strain>
    </source>
</reference>
<dbReference type="GO" id="GO:0070062">
    <property type="term" value="C:extracellular exosome"/>
    <property type="evidence" value="ECO:0007669"/>
    <property type="project" value="TreeGrafter"/>
</dbReference>
<dbReference type="GO" id="GO:0002523">
    <property type="term" value="P:leukocyte migration involved in inflammatory response"/>
    <property type="evidence" value="ECO:0007669"/>
    <property type="project" value="TreeGrafter"/>
</dbReference>
<dbReference type="GO" id="GO:0032496">
    <property type="term" value="P:response to lipopolysaccharide"/>
    <property type="evidence" value="ECO:0007669"/>
    <property type="project" value="TreeGrafter"/>
</dbReference>
<keyword evidence="12" id="KW-0399">Innate immunity</keyword>
<dbReference type="GO" id="GO:0043542">
    <property type="term" value="P:endothelial cell migration"/>
    <property type="evidence" value="ECO:0007669"/>
    <property type="project" value="TreeGrafter"/>
</dbReference>
<dbReference type="InterPro" id="IPR011992">
    <property type="entry name" value="EF-hand-dom_pair"/>
</dbReference>
<evidence type="ECO:0000256" key="8">
    <source>
        <dbReference type="ARBA" id="ARBA00022500"/>
    </source>
</evidence>
<dbReference type="GO" id="GO:0030593">
    <property type="term" value="P:neutrophil chemotaxis"/>
    <property type="evidence" value="ECO:0007669"/>
    <property type="project" value="TreeGrafter"/>
</dbReference>
<evidence type="ECO:0000256" key="17">
    <source>
        <dbReference type="ARBA" id="ARBA00022837"/>
    </source>
</evidence>
<dbReference type="InterPro" id="IPR018247">
    <property type="entry name" value="EF_Hand_1_Ca_BS"/>
</dbReference>
<evidence type="ECO:0000256" key="5">
    <source>
        <dbReference type="ARBA" id="ARBA00022475"/>
    </source>
</evidence>
<dbReference type="GO" id="GO:0006915">
    <property type="term" value="P:apoptotic process"/>
    <property type="evidence" value="ECO:0007669"/>
    <property type="project" value="UniProtKB-KW"/>
</dbReference>
<accession>A0AAW0HEA7</accession>
<evidence type="ECO:0000313" key="29">
    <source>
        <dbReference type="Proteomes" id="UP001488838"/>
    </source>
</evidence>
<dbReference type="GO" id="GO:0016209">
    <property type="term" value="F:antioxidant activity"/>
    <property type="evidence" value="ECO:0007669"/>
    <property type="project" value="UniProtKB-KW"/>
</dbReference>
<dbReference type="GO" id="GO:0005737">
    <property type="term" value="C:cytoplasm"/>
    <property type="evidence" value="ECO:0007669"/>
    <property type="project" value="TreeGrafter"/>
</dbReference>
<evidence type="ECO:0000256" key="9">
    <source>
        <dbReference type="ARBA" id="ARBA00022525"/>
    </source>
</evidence>
<evidence type="ECO:0000256" key="25">
    <source>
        <dbReference type="RuleBase" id="RU361184"/>
    </source>
</evidence>
<protein>
    <recommendedName>
        <fullName evidence="25">Protein S100</fullName>
    </recommendedName>
    <alternativeName>
        <fullName evidence="25">S100 calcium-binding protein</fullName>
    </alternativeName>
</protein>
<dbReference type="EMBL" id="JBBHLL010000531">
    <property type="protein sequence ID" value="KAK7800878.1"/>
    <property type="molecule type" value="Genomic_DNA"/>
</dbReference>
<keyword evidence="17 25" id="KW-0106">Calcium</keyword>
<gene>
    <name evidence="28" type="ORF">U0070_011188</name>
</gene>
<dbReference type="GO" id="GO:0070488">
    <property type="term" value="P:neutrophil aggregation"/>
    <property type="evidence" value="ECO:0007669"/>
    <property type="project" value="TreeGrafter"/>
</dbReference>
<keyword evidence="13" id="KW-0053">Apoptosis</keyword>
<evidence type="ECO:0000256" key="18">
    <source>
        <dbReference type="ARBA" id="ARBA00022859"/>
    </source>
</evidence>
<evidence type="ECO:0000256" key="1">
    <source>
        <dbReference type="ARBA" id="ARBA00004202"/>
    </source>
</evidence>
<comment type="subcellular location">
    <subcellularLocation>
        <location evidence="1">Cell membrane</location>
        <topology evidence="1">Peripheral membrane protein</topology>
    </subcellularLocation>
    <subcellularLocation>
        <location evidence="2">Cytoplasm</location>
        <location evidence="2">Cytoskeleton</location>
    </subcellularLocation>
    <subcellularLocation>
        <location evidence="3">Secreted</location>
    </subcellularLocation>
</comment>
<dbReference type="GO" id="GO:0005634">
    <property type="term" value="C:nucleus"/>
    <property type="evidence" value="ECO:0007669"/>
    <property type="project" value="TreeGrafter"/>
</dbReference>
<evidence type="ECO:0000256" key="14">
    <source>
        <dbReference type="ARBA" id="ARBA00022723"/>
    </source>
</evidence>
<evidence type="ECO:0000256" key="23">
    <source>
        <dbReference type="ARBA" id="ARBA00023212"/>
    </source>
</evidence>
<keyword evidence="21" id="KW-0472">Membrane</keyword>
<feature type="region of interest" description="Disordered" evidence="26">
    <location>
        <begin position="95"/>
        <end position="114"/>
    </location>
</feature>
<sequence>MATRTPSAMERSINTIIDVFHKNTAVEGNTDTLSQKEFKQMVKKDLANFMKKEKRREKVINDIMEDLDTNQDKELSFEEFVILVAKLVYASHEKMHEGNHPRGNDHSHGSGFGK</sequence>
<evidence type="ECO:0000256" key="22">
    <source>
        <dbReference type="ARBA" id="ARBA00023198"/>
    </source>
</evidence>
<keyword evidence="22" id="KW-0395">Inflammatory response</keyword>
<dbReference type="PANTHER" id="PTHR11639">
    <property type="entry name" value="S100 CALCIUM-BINDING PROTEIN"/>
    <property type="match status" value="1"/>
</dbReference>
<keyword evidence="8" id="KW-0145">Chemotaxis</keyword>
<dbReference type="SUPFAM" id="SSF47473">
    <property type="entry name" value="EF-hand"/>
    <property type="match status" value="1"/>
</dbReference>
<dbReference type="PROSITE" id="PS00303">
    <property type="entry name" value="S100_CABP"/>
    <property type="match status" value="1"/>
</dbReference>
<dbReference type="Gene3D" id="1.10.238.10">
    <property type="entry name" value="EF-hand"/>
    <property type="match status" value="1"/>
</dbReference>
<dbReference type="PROSITE" id="PS00018">
    <property type="entry name" value="EF_HAND_1"/>
    <property type="match status" value="1"/>
</dbReference>
<dbReference type="GO" id="GO:0014002">
    <property type="term" value="P:astrocyte development"/>
    <property type="evidence" value="ECO:0007669"/>
    <property type="project" value="TreeGrafter"/>
</dbReference>
<keyword evidence="6" id="KW-0488">Methylation</keyword>
<keyword evidence="14 25" id="KW-0479">Metal-binding</keyword>
<dbReference type="PROSITE" id="PS50222">
    <property type="entry name" value="EF_HAND_2"/>
    <property type="match status" value="1"/>
</dbReference>
<feature type="compositionally biased region" description="Basic and acidic residues" evidence="26">
    <location>
        <begin position="95"/>
        <end position="108"/>
    </location>
</feature>
<evidence type="ECO:0000256" key="11">
    <source>
        <dbReference type="ARBA" id="ARBA00022553"/>
    </source>
</evidence>
<keyword evidence="20" id="KW-0072">Autophagy</keyword>
<dbReference type="GO" id="GO:0035425">
    <property type="term" value="P:autocrine signaling"/>
    <property type="evidence" value="ECO:0007669"/>
    <property type="project" value="TreeGrafter"/>
</dbReference>
<dbReference type="GO" id="GO:0005509">
    <property type="term" value="F:calcium ion binding"/>
    <property type="evidence" value="ECO:0007669"/>
    <property type="project" value="InterPro"/>
</dbReference>
<dbReference type="AlphaFoldDB" id="A0AAW0HEA7"/>
<keyword evidence="16" id="KW-0862">Zinc</keyword>
<keyword evidence="18" id="KW-0391">Immunity</keyword>
<evidence type="ECO:0000256" key="7">
    <source>
        <dbReference type="ARBA" id="ARBA00022490"/>
    </source>
</evidence>